<evidence type="ECO:0000256" key="1">
    <source>
        <dbReference type="SAM" id="Phobius"/>
    </source>
</evidence>
<dbReference type="Proteomes" id="UP000541583">
    <property type="component" value="Unassembled WGS sequence"/>
</dbReference>
<name>A0ABR6PG85_9SPHI</name>
<keyword evidence="1" id="KW-0812">Transmembrane</keyword>
<reference evidence="3 4" key="1">
    <citation type="submission" date="2020-08" db="EMBL/GenBank/DDBJ databases">
        <title>Genomic Encyclopedia of Type Strains, Phase IV (KMG-V): Genome sequencing to study the core and pangenomes of soil and plant-associated prokaryotes.</title>
        <authorList>
            <person name="Whitman W."/>
        </authorList>
    </citation>
    <scope>NUCLEOTIDE SEQUENCE [LARGE SCALE GENOMIC DNA]</scope>
    <source>
        <strain evidence="3 4">ANJLi2</strain>
    </source>
</reference>
<dbReference type="Pfam" id="PF20077">
    <property type="entry name" value="CcmD_alt"/>
    <property type="match status" value="1"/>
</dbReference>
<feature type="signal peptide" evidence="2">
    <location>
        <begin position="1"/>
        <end position="19"/>
    </location>
</feature>
<dbReference type="EMBL" id="JACHCB010000002">
    <property type="protein sequence ID" value="MBB6108613.1"/>
    <property type="molecule type" value="Genomic_DNA"/>
</dbReference>
<gene>
    <name evidence="3" type="ORF">HDF23_001348</name>
</gene>
<keyword evidence="1" id="KW-0472">Membrane</keyword>
<dbReference type="RefSeq" id="WP_076370970.1">
    <property type="nucleotide sequence ID" value="NZ_FTMG01000002.1"/>
</dbReference>
<sequence length="75" mass="8415">MKKISSLVLFLLSTVTAFGQSGQAIEMADTLRRDGKIWVVVATIAVSFAGLAIYLIRIDRKLNRLERVQKDNARH</sequence>
<comment type="caution">
    <text evidence="3">The sequence shown here is derived from an EMBL/GenBank/DDBJ whole genome shotgun (WGS) entry which is preliminary data.</text>
</comment>
<protein>
    <recommendedName>
        <fullName evidence="5">CcmD family protein</fullName>
    </recommendedName>
</protein>
<evidence type="ECO:0000256" key="2">
    <source>
        <dbReference type="SAM" id="SignalP"/>
    </source>
</evidence>
<evidence type="ECO:0000313" key="3">
    <source>
        <dbReference type="EMBL" id="MBB6108613.1"/>
    </source>
</evidence>
<feature type="transmembrane region" description="Helical" evidence="1">
    <location>
        <begin position="35"/>
        <end position="56"/>
    </location>
</feature>
<organism evidence="3 4">
    <name type="scientific">Mucilaginibacter lappiensis</name>
    <dbReference type="NCBI Taxonomy" id="354630"/>
    <lineage>
        <taxon>Bacteria</taxon>
        <taxon>Pseudomonadati</taxon>
        <taxon>Bacteroidota</taxon>
        <taxon>Sphingobacteriia</taxon>
        <taxon>Sphingobacteriales</taxon>
        <taxon>Sphingobacteriaceae</taxon>
        <taxon>Mucilaginibacter</taxon>
    </lineage>
</organism>
<keyword evidence="4" id="KW-1185">Reference proteome</keyword>
<proteinExistence type="predicted"/>
<accession>A0ABR6PG85</accession>
<evidence type="ECO:0000313" key="4">
    <source>
        <dbReference type="Proteomes" id="UP000541583"/>
    </source>
</evidence>
<evidence type="ECO:0008006" key="5">
    <source>
        <dbReference type="Google" id="ProtNLM"/>
    </source>
</evidence>
<keyword evidence="2" id="KW-0732">Signal</keyword>
<feature type="chain" id="PRO_5047523673" description="CcmD family protein" evidence="2">
    <location>
        <begin position="20"/>
        <end position="75"/>
    </location>
</feature>
<keyword evidence="1" id="KW-1133">Transmembrane helix</keyword>